<dbReference type="InterPro" id="IPR036770">
    <property type="entry name" value="Ankyrin_rpt-contain_sf"/>
</dbReference>
<feature type="repeat" description="ANK" evidence="1">
    <location>
        <begin position="106"/>
        <end position="138"/>
    </location>
</feature>
<evidence type="ECO:0000256" key="1">
    <source>
        <dbReference type="PROSITE-ProRule" id="PRU00023"/>
    </source>
</evidence>
<dbReference type="EMBL" id="JBGBPQ010000019">
    <property type="protein sequence ID" value="KAL1504932.1"/>
    <property type="molecule type" value="Genomic_DNA"/>
</dbReference>
<dbReference type="InterPro" id="IPR005331">
    <property type="entry name" value="Sulfotransferase"/>
</dbReference>
<dbReference type="PROSITE" id="PS50297">
    <property type="entry name" value="ANK_REP_REGION"/>
    <property type="match status" value="2"/>
</dbReference>
<evidence type="ECO:0000313" key="4">
    <source>
        <dbReference type="Proteomes" id="UP001515480"/>
    </source>
</evidence>
<dbReference type="InterPro" id="IPR027417">
    <property type="entry name" value="P-loop_NTPase"/>
</dbReference>
<dbReference type="PANTHER" id="PTHR12480">
    <property type="entry name" value="ARGININE DEMETHYLASE AND LYSYL-HYDROXYLASE JMJD"/>
    <property type="match status" value="1"/>
</dbReference>
<keyword evidence="1" id="KW-0040">ANK repeat</keyword>
<organism evidence="3 4">
    <name type="scientific">Prymnesium parvum</name>
    <name type="common">Toxic golden alga</name>
    <dbReference type="NCBI Taxonomy" id="97485"/>
    <lineage>
        <taxon>Eukaryota</taxon>
        <taxon>Haptista</taxon>
        <taxon>Haptophyta</taxon>
        <taxon>Prymnesiophyceae</taxon>
        <taxon>Prymnesiales</taxon>
        <taxon>Prymnesiaceae</taxon>
        <taxon>Prymnesium</taxon>
    </lineage>
</organism>
<dbReference type="GO" id="GO:0008146">
    <property type="term" value="F:sulfotransferase activity"/>
    <property type="evidence" value="ECO:0007669"/>
    <property type="project" value="InterPro"/>
</dbReference>
<name>A0AB34ITT2_PRYPA</name>
<dbReference type="Gene3D" id="1.25.40.20">
    <property type="entry name" value="Ankyrin repeat-containing domain"/>
    <property type="match status" value="1"/>
</dbReference>
<dbReference type="SUPFAM" id="SSF51197">
    <property type="entry name" value="Clavaminate synthase-like"/>
    <property type="match status" value="1"/>
</dbReference>
<evidence type="ECO:0000259" key="2">
    <source>
        <dbReference type="PROSITE" id="PS51184"/>
    </source>
</evidence>
<dbReference type="SUPFAM" id="SSF52540">
    <property type="entry name" value="P-loop containing nucleoside triphosphate hydrolases"/>
    <property type="match status" value="1"/>
</dbReference>
<dbReference type="SUPFAM" id="SSF48403">
    <property type="entry name" value="Ankyrin repeat"/>
    <property type="match status" value="1"/>
</dbReference>
<accession>A0AB34ITT2</accession>
<dbReference type="GO" id="GO:0016020">
    <property type="term" value="C:membrane"/>
    <property type="evidence" value="ECO:0007669"/>
    <property type="project" value="InterPro"/>
</dbReference>
<comment type="caution">
    <text evidence="3">The sequence shown here is derived from an EMBL/GenBank/DDBJ whole genome shotgun (WGS) entry which is preliminary data.</text>
</comment>
<dbReference type="PROSITE" id="PS51184">
    <property type="entry name" value="JMJC"/>
    <property type="match status" value="1"/>
</dbReference>
<reference evidence="3 4" key="1">
    <citation type="journal article" date="2024" name="Science">
        <title>Giant polyketide synthase enzymes in the biosynthesis of giant marine polyether toxins.</title>
        <authorList>
            <person name="Fallon T.R."/>
            <person name="Shende V.V."/>
            <person name="Wierzbicki I.H."/>
            <person name="Pendleton A.L."/>
            <person name="Watervoot N.F."/>
            <person name="Auber R.P."/>
            <person name="Gonzalez D.J."/>
            <person name="Wisecaver J.H."/>
            <person name="Moore B.S."/>
        </authorList>
    </citation>
    <scope>NUCLEOTIDE SEQUENCE [LARGE SCALE GENOMIC DNA]</scope>
    <source>
        <strain evidence="3 4">12B1</strain>
    </source>
</reference>
<dbReference type="InterPro" id="IPR003347">
    <property type="entry name" value="JmjC_dom"/>
</dbReference>
<dbReference type="Proteomes" id="UP001515480">
    <property type="component" value="Unassembled WGS sequence"/>
</dbReference>
<evidence type="ECO:0000313" key="3">
    <source>
        <dbReference type="EMBL" id="KAL1504932.1"/>
    </source>
</evidence>
<dbReference type="InterPro" id="IPR050910">
    <property type="entry name" value="JMJD6_ArgDemeth/LysHydrox"/>
</dbReference>
<feature type="domain" description="JmjC" evidence="2">
    <location>
        <begin position="352"/>
        <end position="491"/>
    </location>
</feature>
<protein>
    <recommendedName>
        <fullName evidence="2">JmjC domain-containing protein</fullName>
    </recommendedName>
</protein>
<dbReference type="SMART" id="SM00248">
    <property type="entry name" value="ANK"/>
    <property type="match status" value="2"/>
</dbReference>
<gene>
    <name evidence="3" type="ORF">AB1Y20_008699</name>
</gene>
<proteinExistence type="predicted"/>
<sequence length="822" mass="90861">MVAAEALLHAAGAHDLPLLHQLLALPSHHAPARGALDRRGTTLAHALLAALRLPRGGRVSHAVEWQSSNLSLYRHDVVQILAEEVRATLGAVLRLAPPLAWAADVEGVTPLHLAASNGVESLAELLLRAGGSPTAAAANGLTPLQVAAATGNVEVLRLMLRALNKSARLAATRELQQIAAQPGAALLPQALLELSISPVARRPPRVTLPVRERRSDEGGCEEGGGWDVERGDAARLRCDIDSISADISDGEFYRDYFLPQRPVIVRGFVPLRERCHFARARLQAKGRTSVMYVRTWCGRTAYPSLTGQTVCGEFSMEDMNRHPVCNDSERTRPVCVRKPHRGNVNGTVGFKQIPVRARYAPRVPVAPFLTSSWEEITSRQLFMGGNLSGAAMHFHSAAYNMVFFGNKHWLLTPPRWAALSGAKSTDWEATARARLPSYLPLRCSQGPGDMMLLPFGWGHATINLGFSVGVGNLFCDKWQMNLTGHARCADMHSGQQSKDNLKARLLSALGGKWPTGNDFNFKTPPPPAATPRRELHRRLQMHGNSRPRPPPLLRLPPRAGCEPNASAYTTVAFVHINKAGGTAMRAILYKHSSHQLLELVVPEAAARMRQLRSRFFHASASLQREAFGLQRWRASFTFALVRNPWARQVSMFHFLLSEASCVRPIGVRPAHCELRKLPAAGAWLKIPAEATRKFRAWVRDLYAAFPPGHKDAHLFGARSHGNERDPWYNASQISWLIDGEGKLLVDRVIKLEELEAQWPLLQREICGLANVPYADNGLRRNPSSHGHYSEYFDDDTRRIVAEYMAADILYFGYAFEQPSSNK</sequence>
<dbReference type="Pfam" id="PF03567">
    <property type="entry name" value="Sulfotransfer_2"/>
    <property type="match status" value="1"/>
</dbReference>
<dbReference type="Gene3D" id="3.40.50.300">
    <property type="entry name" value="P-loop containing nucleotide triphosphate hydrolases"/>
    <property type="match status" value="1"/>
</dbReference>
<dbReference type="InterPro" id="IPR002110">
    <property type="entry name" value="Ankyrin_rpt"/>
</dbReference>
<dbReference type="AlphaFoldDB" id="A0AB34ITT2"/>
<feature type="repeat" description="ANK" evidence="1">
    <location>
        <begin position="139"/>
        <end position="161"/>
    </location>
</feature>
<keyword evidence="4" id="KW-1185">Reference proteome</keyword>
<dbReference type="PROSITE" id="PS50088">
    <property type="entry name" value="ANK_REPEAT"/>
    <property type="match status" value="2"/>
</dbReference>
<dbReference type="Pfam" id="PF12796">
    <property type="entry name" value="Ank_2"/>
    <property type="match status" value="1"/>
</dbReference>
<dbReference type="Gene3D" id="2.60.120.650">
    <property type="entry name" value="Cupin"/>
    <property type="match status" value="1"/>
</dbReference>